<accession>A0ABQ5YMF4</accession>
<comment type="caution">
    <text evidence="8">The sequence shown here is derived from an EMBL/GenBank/DDBJ whole genome shotgun (WGS) entry which is preliminary data.</text>
</comment>
<comment type="subunit">
    <text evidence="6">HflC and HflK may interact to form a multimeric complex.</text>
</comment>
<evidence type="ECO:0000256" key="2">
    <source>
        <dbReference type="ARBA" id="ARBA00006971"/>
    </source>
</evidence>
<evidence type="ECO:0000313" key="8">
    <source>
        <dbReference type="EMBL" id="GLR14476.1"/>
    </source>
</evidence>
<dbReference type="SMART" id="SM00244">
    <property type="entry name" value="PHB"/>
    <property type="match status" value="1"/>
</dbReference>
<comment type="function">
    <text evidence="6">HflC and HflK could encode or regulate a protease.</text>
</comment>
<evidence type="ECO:0000256" key="6">
    <source>
        <dbReference type="RuleBase" id="RU364113"/>
    </source>
</evidence>
<gene>
    <name evidence="8" type="primary">hflK</name>
    <name evidence="8" type="ORF">GCM10007907_32660</name>
</gene>
<dbReference type="PANTHER" id="PTHR43327">
    <property type="entry name" value="STOMATIN-LIKE PROTEIN 2, MITOCHONDRIAL"/>
    <property type="match status" value="1"/>
</dbReference>
<comment type="subcellular location">
    <subcellularLocation>
        <location evidence="1">Membrane</location>
        <topology evidence="1">Single-pass membrane protein</topology>
    </subcellularLocation>
</comment>
<evidence type="ECO:0000313" key="9">
    <source>
        <dbReference type="Proteomes" id="UP001156706"/>
    </source>
</evidence>
<keyword evidence="3 6" id="KW-0812">Transmembrane</keyword>
<dbReference type="Gene3D" id="3.30.479.30">
    <property type="entry name" value="Band 7 domain"/>
    <property type="match status" value="1"/>
</dbReference>
<dbReference type="InterPro" id="IPR050710">
    <property type="entry name" value="Band7/mec-2_domain"/>
</dbReference>
<evidence type="ECO:0000256" key="3">
    <source>
        <dbReference type="ARBA" id="ARBA00022692"/>
    </source>
</evidence>
<dbReference type="InterPro" id="IPR010201">
    <property type="entry name" value="HflK"/>
</dbReference>
<dbReference type="NCBIfam" id="TIGR01933">
    <property type="entry name" value="hflK"/>
    <property type="match status" value="1"/>
</dbReference>
<dbReference type="InterPro" id="IPR020980">
    <property type="entry name" value="Membrane_HflK_N"/>
</dbReference>
<dbReference type="PANTHER" id="PTHR43327:SF2">
    <property type="entry name" value="MODULATOR OF FTSH PROTEASE HFLK"/>
    <property type="match status" value="1"/>
</dbReference>
<keyword evidence="4 6" id="KW-1133">Transmembrane helix</keyword>
<dbReference type="GO" id="GO:0008233">
    <property type="term" value="F:peptidase activity"/>
    <property type="evidence" value="ECO:0007669"/>
    <property type="project" value="UniProtKB-KW"/>
</dbReference>
<dbReference type="Proteomes" id="UP001156706">
    <property type="component" value="Unassembled WGS sequence"/>
</dbReference>
<dbReference type="InterPro" id="IPR001107">
    <property type="entry name" value="Band_7"/>
</dbReference>
<keyword evidence="8" id="KW-0378">Hydrolase</keyword>
<keyword evidence="9" id="KW-1185">Reference proteome</keyword>
<evidence type="ECO:0000256" key="5">
    <source>
        <dbReference type="ARBA" id="ARBA00023136"/>
    </source>
</evidence>
<keyword evidence="8" id="KW-0645">Protease</keyword>
<dbReference type="SUPFAM" id="SSF117892">
    <property type="entry name" value="Band 7/SPFH domain"/>
    <property type="match status" value="1"/>
</dbReference>
<dbReference type="InterPro" id="IPR036013">
    <property type="entry name" value="Band_7/SPFH_dom_sf"/>
</dbReference>
<organism evidence="8 9">
    <name type="scientific">Chitinimonas prasina</name>
    <dbReference type="NCBI Taxonomy" id="1434937"/>
    <lineage>
        <taxon>Bacteria</taxon>
        <taxon>Pseudomonadati</taxon>
        <taxon>Pseudomonadota</taxon>
        <taxon>Betaproteobacteria</taxon>
        <taxon>Neisseriales</taxon>
        <taxon>Chitinibacteraceae</taxon>
        <taxon>Chitinimonas</taxon>
    </lineage>
</organism>
<comment type="similarity">
    <text evidence="2 6">Belongs to the band 7/mec-2 family. HflK subfamily.</text>
</comment>
<dbReference type="CDD" id="cd03404">
    <property type="entry name" value="SPFH_HflK"/>
    <property type="match status" value="1"/>
</dbReference>
<reference evidence="9" key="1">
    <citation type="journal article" date="2019" name="Int. J. Syst. Evol. Microbiol.">
        <title>The Global Catalogue of Microorganisms (GCM) 10K type strain sequencing project: providing services to taxonomists for standard genome sequencing and annotation.</title>
        <authorList>
            <consortium name="The Broad Institute Genomics Platform"/>
            <consortium name="The Broad Institute Genome Sequencing Center for Infectious Disease"/>
            <person name="Wu L."/>
            <person name="Ma J."/>
        </authorList>
    </citation>
    <scope>NUCLEOTIDE SEQUENCE [LARGE SCALE GENOMIC DNA]</scope>
    <source>
        <strain evidence="9">NBRC 110044</strain>
    </source>
</reference>
<dbReference type="EMBL" id="BSOG01000004">
    <property type="protein sequence ID" value="GLR14476.1"/>
    <property type="molecule type" value="Genomic_DNA"/>
</dbReference>
<protein>
    <recommendedName>
        <fullName evidence="6">Protein HflK</fullName>
    </recommendedName>
</protein>
<proteinExistence type="inferred from homology"/>
<evidence type="ECO:0000256" key="4">
    <source>
        <dbReference type="ARBA" id="ARBA00022989"/>
    </source>
</evidence>
<evidence type="ECO:0000259" key="7">
    <source>
        <dbReference type="SMART" id="SM00244"/>
    </source>
</evidence>
<feature type="domain" description="Band 7" evidence="7">
    <location>
        <begin position="69"/>
        <end position="246"/>
    </location>
</feature>
<sequence>MSQDPQWGRRGKDGPPDLDEIIRQFTNKLKQFFGGTPGRPSEPTPSDGRAVVGGIGVAIGIVGVLWIASGFYVVDAREEAVVLRFGRYVQTTDPGLHWRMPWPVEQHEIVKLSEVRSVEVGFSGSTKNRVADEALMLTEDQNIVDMQLEVQYDVKNSRDFVFNNASRDGDGYDLVKQAAETSIREIVGRNKVDFVLNEGRGQVAADATRMIQNLLDDYGTGIRVSRVNINDVQPPEEVQAAFADAVKAGQDKVKQTNEGLAYANDVIPKARGFAARLLQEAEGYKARVIAESEGNASRFTQVAAEYAKAPQVTRDRMYLDTMQQILSSSSKVLVDQKSGNGNLLYLPLDKLMQMSGPAGAATEQATVPVETGVVRAPRQDSQGRGEREGR</sequence>
<name>A0ABQ5YMF4_9NEIS</name>
<keyword evidence="5 6" id="KW-0472">Membrane</keyword>
<feature type="transmembrane region" description="Helical" evidence="6">
    <location>
        <begin position="50"/>
        <end position="74"/>
    </location>
</feature>
<dbReference type="Pfam" id="PF01145">
    <property type="entry name" value="Band_7"/>
    <property type="match status" value="1"/>
</dbReference>
<evidence type="ECO:0000256" key="1">
    <source>
        <dbReference type="ARBA" id="ARBA00004167"/>
    </source>
</evidence>
<dbReference type="GO" id="GO:0006508">
    <property type="term" value="P:proteolysis"/>
    <property type="evidence" value="ECO:0007669"/>
    <property type="project" value="UniProtKB-KW"/>
</dbReference>
<dbReference type="Pfam" id="PF12221">
    <property type="entry name" value="HflK_N"/>
    <property type="match status" value="1"/>
</dbReference>